<dbReference type="EMBL" id="LR798243">
    <property type="protein sequence ID" value="CAB5214925.1"/>
    <property type="molecule type" value="Genomic_DNA"/>
</dbReference>
<proteinExistence type="predicted"/>
<accession>A0A6J7WKK8</accession>
<reference evidence="1" key="1">
    <citation type="submission" date="2020-05" db="EMBL/GenBank/DDBJ databases">
        <authorList>
            <person name="Chiriac C."/>
            <person name="Salcher M."/>
            <person name="Ghai R."/>
            <person name="Kavagutti S V."/>
        </authorList>
    </citation>
    <scope>NUCLEOTIDE SEQUENCE</scope>
</reference>
<protein>
    <submittedName>
        <fullName evidence="1">Uncharacterized protein</fullName>
    </submittedName>
</protein>
<sequence>MICPLCNTKLVTFKYEGYYDSFYGYKCACETLPKEADSVAITGAYAFGNDWEEETA</sequence>
<gene>
    <name evidence="1" type="ORF">UFOVP190_322</name>
</gene>
<organism evidence="1">
    <name type="scientific">uncultured Caudovirales phage</name>
    <dbReference type="NCBI Taxonomy" id="2100421"/>
    <lineage>
        <taxon>Viruses</taxon>
        <taxon>Duplodnaviria</taxon>
        <taxon>Heunggongvirae</taxon>
        <taxon>Uroviricota</taxon>
        <taxon>Caudoviricetes</taxon>
        <taxon>Peduoviridae</taxon>
        <taxon>Maltschvirus</taxon>
        <taxon>Maltschvirus maltsch</taxon>
    </lineage>
</organism>
<name>A0A6J7WKK8_9CAUD</name>
<evidence type="ECO:0000313" key="1">
    <source>
        <dbReference type="EMBL" id="CAB5214925.1"/>
    </source>
</evidence>